<dbReference type="OrthoDB" id="10061449at2759"/>
<protein>
    <submittedName>
        <fullName evidence="7">Trypsin-3-like</fullName>
    </submittedName>
</protein>
<dbReference type="Proteomes" id="UP000504629">
    <property type="component" value="Unplaced"/>
</dbReference>
<evidence type="ECO:0000256" key="2">
    <source>
        <dbReference type="ARBA" id="ARBA00024195"/>
    </source>
</evidence>
<dbReference type="Gene3D" id="2.40.10.10">
    <property type="entry name" value="Trypsin-like serine proteases"/>
    <property type="match status" value="1"/>
</dbReference>
<organism evidence="6 7">
    <name type="scientific">Bombyx mandarina</name>
    <name type="common">Wild silk moth</name>
    <name type="synonym">Wild silkworm</name>
    <dbReference type="NCBI Taxonomy" id="7092"/>
    <lineage>
        <taxon>Eukaryota</taxon>
        <taxon>Metazoa</taxon>
        <taxon>Ecdysozoa</taxon>
        <taxon>Arthropoda</taxon>
        <taxon>Hexapoda</taxon>
        <taxon>Insecta</taxon>
        <taxon>Pterygota</taxon>
        <taxon>Neoptera</taxon>
        <taxon>Endopterygota</taxon>
        <taxon>Lepidoptera</taxon>
        <taxon>Glossata</taxon>
        <taxon>Ditrysia</taxon>
        <taxon>Bombycoidea</taxon>
        <taxon>Bombycidae</taxon>
        <taxon>Bombycinae</taxon>
        <taxon>Bombyx</taxon>
    </lineage>
</organism>
<evidence type="ECO:0000256" key="4">
    <source>
        <dbReference type="SAM" id="SignalP"/>
    </source>
</evidence>
<dbReference type="PROSITE" id="PS00135">
    <property type="entry name" value="TRYPSIN_SER"/>
    <property type="match status" value="1"/>
</dbReference>
<keyword evidence="3" id="KW-0645">Protease</keyword>
<dbReference type="PROSITE" id="PS00134">
    <property type="entry name" value="TRYPSIN_HIS"/>
    <property type="match status" value="1"/>
</dbReference>
<dbReference type="KEGG" id="bman:114252475"/>
<dbReference type="SMART" id="SM00020">
    <property type="entry name" value="Tryp_SPc"/>
    <property type="match status" value="1"/>
</dbReference>
<dbReference type="AlphaFoldDB" id="A0A6J2KMH8"/>
<comment type="similarity">
    <text evidence="2">Belongs to the peptidase S1 family. CLIP subfamily.</text>
</comment>
<keyword evidence="1" id="KW-1015">Disulfide bond</keyword>
<evidence type="ECO:0000256" key="3">
    <source>
        <dbReference type="RuleBase" id="RU363034"/>
    </source>
</evidence>
<dbReference type="InterPro" id="IPR001314">
    <property type="entry name" value="Peptidase_S1A"/>
</dbReference>
<evidence type="ECO:0000256" key="1">
    <source>
        <dbReference type="ARBA" id="ARBA00023157"/>
    </source>
</evidence>
<dbReference type="InterPro" id="IPR043504">
    <property type="entry name" value="Peptidase_S1_PA_chymotrypsin"/>
</dbReference>
<gene>
    <name evidence="7" type="primary">LOC114252475</name>
</gene>
<evidence type="ECO:0000313" key="7">
    <source>
        <dbReference type="RefSeq" id="XP_028042733.1"/>
    </source>
</evidence>
<dbReference type="InterPro" id="IPR033116">
    <property type="entry name" value="TRYPSIN_SER"/>
</dbReference>
<keyword evidence="6" id="KW-1185">Reference proteome</keyword>
<dbReference type="GeneID" id="114252475"/>
<dbReference type="CDD" id="cd00190">
    <property type="entry name" value="Tryp_SPc"/>
    <property type="match status" value="1"/>
</dbReference>
<dbReference type="InterPro" id="IPR001254">
    <property type="entry name" value="Trypsin_dom"/>
</dbReference>
<name>A0A6J2KMH8_BOMMA</name>
<dbReference type="GO" id="GO:0006508">
    <property type="term" value="P:proteolysis"/>
    <property type="evidence" value="ECO:0007669"/>
    <property type="project" value="UniProtKB-KW"/>
</dbReference>
<evidence type="ECO:0000259" key="5">
    <source>
        <dbReference type="PROSITE" id="PS50240"/>
    </source>
</evidence>
<dbReference type="PANTHER" id="PTHR24256">
    <property type="entry name" value="TRYPTASE-RELATED"/>
    <property type="match status" value="1"/>
</dbReference>
<dbReference type="InterPro" id="IPR009003">
    <property type="entry name" value="Peptidase_S1_PA"/>
</dbReference>
<dbReference type="SUPFAM" id="SSF50494">
    <property type="entry name" value="Trypsin-like serine proteases"/>
    <property type="match status" value="1"/>
</dbReference>
<dbReference type="Pfam" id="PF00089">
    <property type="entry name" value="Trypsin"/>
    <property type="match status" value="1"/>
</dbReference>
<dbReference type="RefSeq" id="XP_028042733.1">
    <property type="nucleotide sequence ID" value="XM_028186932.1"/>
</dbReference>
<dbReference type="GO" id="GO:0004252">
    <property type="term" value="F:serine-type endopeptidase activity"/>
    <property type="evidence" value="ECO:0007669"/>
    <property type="project" value="InterPro"/>
</dbReference>
<reference evidence="7" key="1">
    <citation type="submission" date="2025-08" db="UniProtKB">
        <authorList>
            <consortium name="RefSeq"/>
        </authorList>
    </citation>
    <scope>IDENTIFICATION</scope>
    <source>
        <tissue evidence="7">Silk gland</tissue>
    </source>
</reference>
<evidence type="ECO:0000313" key="6">
    <source>
        <dbReference type="Proteomes" id="UP000504629"/>
    </source>
</evidence>
<sequence length="311" mass="34970">MFKLLSKLSILLSFIQLCVSMNSFLYFNKSEFVQRVSNGRAAKLGDVPYQVAFKALYSRIRNLYVTFCGGVIIGPAKLISAAHCFEEKNSYCRKFWSKSTEVSDRVLRRVVAVAGNLQNIVAYSYRDSLQSGQWRSVYNIIYPTNYRFPVHDISIITLNHPFTFNQYVSSIPIASQFIDYRGKCLVSGYGRITETISSEKLLLADLEIIPARFCSALHNTNMQHFVCTSDLSSDVKKGDSGGPLVCRGTGDPNDKGRGVVFGIVSGNRRGVGSFFTRVSSYHSYIENKGSCRDVTLLYMLISVINFELFLF</sequence>
<feature type="chain" id="PRO_5026834727" evidence="4">
    <location>
        <begin position="21"/>
        <end position="311"/>
    </location>
</feature>
<proteinExistence type="inferred from homology"/>
<dbReference type="PRINTS" id="PR00722">
    <property type="entry name" value="CHYMOTRYPSIN"/>
</dbReference>
<feature type="domain" description="Peptidase S1" evidence="5">
    <location>
        <begin position="36"/>
        <end position="290"/>
    </location>
</feature>
<keyword evidence="3" id="KW-0378">Hydrolase</keyword>
<dbReference type="InterPro" id="IPR051487">
    <property type="entry name" value="Ser/Thr_Proteases_Immune/Dev"/>
</dbReference>
<feature type="signal peptide" evidence="4">
    <location>
        <begin position="1"/>
        <end position="20"/>
    </location>
</feature>
<accession>A0A6J2KMH8</accession>
<dbReference type="PROSITE" id="PS50240">
    <property type="entry name" value="TRYPSIN_DOM"/>
    <property type="match status" value="1"/>
</dbReference>
<dbReference type="InterPro" id="IPR018114">
    <property type="entry name" value="TRYPSIN_HIS"/>
</dbReference>
<keyword evidence="3" id="KW-0720">Serine protease</keyword>
<keyword evidence="4" id="KW-0732">Signal</keyword>